<dbReference type="Proteomes" id="UP000019365">
    <property type="component" value="Unassembled WGS sequence"/>
</dbReference>
<evidence type="ECO:0000313" key="4">
    <source>
        <dbReference type="EMBL" id="EWM53978.1"/>
    </source>
</evidence>
<keyword evidence="1" id="KW-0378">Hydrolase</keyword>
<gene>
    <name evidence="4" type="ORF">RF007C_03445</name>
</gene>
<name>W7UJI2_RUMFL</name>
<dbReference type="AlphaFoldDB" id="W7UJI2"/>
<evidence type="ECO:0008006" key="6">
    <source>
        <dbReference type="Google" id="ProtNLM"/>
    </source>
</evidence>
<dbReference type="SUPFAM" id="SSF52540">
    <property type="entry name" value="P-loop containing nucleoside triphosphate hydrolases"/>
    <property type="match status" value="1"/>
</dbReference>
<feature type="compositionally biased region" description="Basic and acidic residues" evidence="3">
    <location>
        <begin position="347"/>
        <end position="360"/>
    </location>
</feature>
<evidence type="ECO:0000256" key="1">
    <source>
        <dbReference type="ARBA" id="ARBA00022801"/>
    </source>
</evidence>
<comment type="caution">
    <text evidence="4">The sequence shown here is derived from an EMBL/GenBank/DDBJ whole genome shotgun (WGS) entry which is preliminary data.</text>
</comment>
<evidence type="ECO:0000256" key="2">
    <source>
        <dbReference type="SAM" id="Coils"/>
    </source>
</evidence>
<keyword evidence="2" id="KW-0175">Coiled coil</keyword>
<keyword evidence="5" id="KW-1185">Reference proteome</keyword>
<dbReference type="eggNOG" id="COG0553">
    <property type="taxonomic scope" value="Bacteria"/>
</dbReference>
<dbReference type="InterPro" id="IPR027417">
    <property type="entry name" value="P-loop_NTPase"/>
</dbReference>
<protein>
    <recommendedName>
        <fullName evidence="6">Helicase C-terminal domain-containing protein</fullName>
    </recommendedName>
</protein>
<evidence type="ECO:0000256" key="3">
    <source>
        <dbReference type="SAM" id="MobiDB-lite"/>
    </source>
</evidence>
<dbReference type="Gene3D" id="3.40.50.300">
    <property type="entry name" value="P-loop containing nucleotide triphosphate hydrolases"/>
    <property type="match status" value="1"/>
</dbReference>
<dbReference type="EMBL" id="ATAX01000022">
    <property type="protein sequence ID" value="EWM53978.1"/>
    <property type="molecule type" value="Genomic_DNA"/>
</dbReference>
<dbReference type="PANTHER" id="PTHR45766:SF6">
    <property type="entry name" value="SWI_SNF-RELATED MATRIX-ASSOCIATED ACTIN-DEPENDENT REGULATOR OF CHROMATIN SUBFAMILY A-LIKE PROTEIN 1"/>
    <property type="match status" value="1"/>
</dbReference>
<organism evidence="4 5">
    <name type="scientific">Ruminococcus flavefaciens 007c</name>
    <dbReference type="NCBI Taxonomy" id="1341157"/>
    <lineage>
        <taxon>Bacteria</taxon>
        <taxon>Bacillati</taxon>
        <taxon>Bacillota</taxon>
        <taxon>Clostridia</taxon>
        <taxon>Eubacteriales</taxon>
        <taxon>Oscillospiraceae</taxon>
        <taxon>Ruminococcus</taxon>
    </lineage>
</organism>
<dbReference type="GO" id="GO:0016787">
    <property type="term" value="F:hydrolase activity"/>
    <property type="evidence" value="ECO:0007669"/>
    <property type="project" value="UniProtKB-KW"/>
</dbReference>
<accession>W7UJI2</accession>
<dbReference type="PATRIC" id="fig|1341157.4.peg.1340"/>
<feature type="region of interest" description="Disordered" evidence="3">
    <location>
        <begin position="335"/>
        <end position="360"/>
    </location>
</feature>
<feature type="coiled-coil region" evidence="2">
    <location>
        <begin position="263"/>
        <end position="314"/>
    </location>
</feature>
<proteinExistence type="predicted"/>
<dbReference type="PANTHER" id="PTHR45766">
    <property type="entry name" value="DNA ANNEALING HELICASE AND ENDONUCLEASE ZRANB3 FAMILY MEMBER"/>
    <property type="match status" value="1"/>
</dbReference>
<evidence type="ECO:0000313" key="5">
    <source>
        <dbReference type="Proteomes" id="UP000019365"/>
    </source>
</evidence>
<sequence length="360" mass="40775">MGTGTNVQKKLIAVHDLDIPWRPADLEQRAGRIIRQGNENKKVQIFRYVTKGTFDAYSYQTLENKQRFISQIMTSKTPARKCEDVDQQALTYSEIKALCTGDERVKEKLMLENDVKELRVLAAEHKNTVYEMEDKIKDFPEKEKKLMAILDDLHTDREALRKLPIDPETKRPVFSITIGETVYTDKTEAGKAFNEALGNIKYADTPTKIGSFQGFELTATLNSSMNGGGLTACLKGAASHTAKLNVQNIPRIESALYNIDGRIENVRESLAKLRLDFAEAQKIVAEPFPQQAELESKEERLATLTEELNQAAIEAKKNAPKREQTCYFERAKMRKEAKRVAMQKPKAPKDKAKNKHQGLE</sequence>
<reference evidence="4 5" key="1">
    <citation type="journal article" date="2014" name="PLoS ONE">
        <title>Rumen cellulosomics: divergent fiber-degrading strategies revealed by comparative genome-wide analysis of six ruminococcal strains.</title>
        <authorList>
            <person name="Dassa B."/>
            <person name="Borovok I."/>
            <person name="Ruimy-Israeli V."/>
            <person name="Lamed R."/>
            <person name="Flint H.J."/>
            <person name="Duncan S.H."/>
            <person name="Henrissat B."/>
            <person name="Coutinho P."/>
            <person name="Morrison M."/>
            <person name="Mosoni P."/>
            <person name="Yeoman C.J."/>
            <person name="White B.A."/>
            <person name="Bayer E.A."/>
        </authorList>
    </citation>
    <scope>NUCLEOTIDE SEQUENCE [LARGE SCALE GENOMIC DNA]</scope>
    <source>
        <strain evidence="4 5">007c</strain>
    </source>
</reference>